<proteinExistence type="predicted"/>
<evidence type="ECO:0000259" key="1">
    <source>
        <dbReference type="PROSITE" id="PS51186"/>
    </source>
</evidence>
<dbReference type="Gene3D" id="3.40.630.30">
    <property type="match status" value="1"/>
</dbReference>
<name>A0ABQ6G3X7_9CHLR</name>
<dbReference type="Pfam" id="PF18015">
    <property type="entry name" value="Acetyltransf_19"/>
    <property type="match status" value="1"/>
</dbReference>
<feature type="domain" description="N-acetyltransferase" evidence="1">
    <location>
        <begin position="119"/>
        <end position="250"/>
    </location>
</feature>
<sequence length="250" mass="28279">MRGDYLRTLVAPADGMWEKAVIAQATFWEIHDGEQALGAFCLDADGTLLRVQLLEPRQGRGQEVLRWLVSDQGIQRAITSTIEPLYFSLCLDLHTSITPHSYLFRDHQRIEPPADRDPHHFRRATPDDLDTLVLFYKENTSGPGAWIEGFLNERLRREELFALFDHQTLVASGECIPSQQQPPYADLGMVVAQAYRGRGLGSSMLLRLKQHCYASGWRPICSCEVSNPASKRAIEKAGFISEHRIVSVQF</sequence>
<dbReference type="InterPro" id="IPR000182">
    <property type="entry name" value="GNAT_dom"/>
</dbReference>
<evidence type="ECO:0000313" key="3">
    <source>
        <dbReference type="Proteomes" id="UP001344906"/>
    </source>
</evidence>
<dbReference type="Pfam" id="PF00583">
    <property type="entry name" value="Acetyltransf_1"/>
    <property type="match status" value="1"/>
</dbReference>
<reference evidence="2 3" key="1">
    <citation type="submission" date="2023-02" db="EMBL/GenBank/DDBJ databases">
        <title>Dictyobacter halimunensis sp. nov., a new member of the class Ktedonobacteria from forest soil in a geothermal area.</title>
        <authorList>
            <person name="Rachmania M.K."/>
            <person name="Ningsih F."/>
            <person name="Sakai Y."/>
            <person name="Yabe S."/>
            <person name="Yokota A."/>
            <person name="Sjamsuridzal W."/>
        </authorList>
    </citation>
    <scope>NUCLEOTIDE SEQUENCE [LARGE SCALE GENOMIC DNA]</scope>
    <source>
        <strain evidence="2 3">S3.2.2.5</strain>
    </source>
</reference>
<dbReference type="Proteomes" id="UP001344906">
    <property type="component" value="Unassembled WGS sequence"/>
</dbReference>
<dbReference type="PROSITE" id="PS51186">
    <property type="entry name" value="GNAT"/>
    <property type="match status" value="1"/>
</dbReference>
<gene>
    <name evidence="2" type="ORF">KDH_73470</name>
</gene>
<dbReference type="InterPro" id="IPR016181">
    <property type="entry name" value="Acyl_CoA_acyltransferase"/>
</dbReference>
<evidence type="ECO:0000313" key="2">
    <source>
        <dbReference type="EMBL" id="GLV60528.1"/>
    </source>
</evidence>
<keyword evidence="3" id="KW-1185">Reference proteome</keyword>
<dbReference type="CDD" id="cd04301">
    <property type="entry name" value="NAT_SF"/>
    <property type="match status" value="1"/>
</dbReference>
<comment type="caution">
    <text evidence="2">The sequence shown here is derived from an EMBL/GenBank/DDBJ whole genome shotgun (WGS) entry which is preliminary data.</text>
</comment>
<dbReference type="InterPro" id="IPR040579">
    <property type="entry name" value="Acetyltransf_19"/>
</dbReference>
<dbReference type="SUPFAM" id="SSF55729">
    <property type="entry name" value="Acyl-CoA N-acyltransferases (Nat)"/>
    <property type="match status" value="1"/>
</dbReference>
<protein>
    <recommendedName>
        <fullName evidence="1">N-acetyltransferase domain-containing protein</fullName>
    </recommendedName>
</protein>
<organism evidence="2 3">
    <name type="scientific">Dictyobacter halimunensis</name>
    <dbReference type="NCBI Taxonomy" id="3026934"/>
    <lineage>
        <taxon>Bacteria</taxon>
        <taxon>Bacillati</taxon>
        <taxon>Chloroflexota</taxon>
        <taxon>Ktedonobacteria</taxon>
        <taxon>Ktedonobacterales</taxon>
        <taxon>Dictyobacteraceae</taxon>
        <taxon>Dictyobacter</taxon>
    </lineage>
</organism>
<dbReference type="EMBL" id="BSRI01000002">
    <property type="protein sequence ID" value="GLV60528.1"/>
    <property type="molecule type" value="Genomic_DNA"/>
</dbReference>
<dbReference type="Gene3D" id="3.40.630.80">
    <property type="match status" value="1"/>
</dbReference>
<accession>A0ABQ6G3X7</accession>